<dbReference type="Proteomes" id="UP000887116">
    <property type="component" value="Unassembled WGS sequence"/>
</dbReference>
<proteinExistence type="predicted"/>
<protein>
    <submittedName>
        <fullName evidence="1">Uncharacterized protein</fullName>
    </submittedName>
</protein>
<comment type="caution">
    <text evidence="1">The sequence shown here is derived from an EMBL/GenBank/DDBJ whole genome shotgun (WGS) entry which is preliminary data.</text>
</comment>
<dbReference type="EMBL" id="BMAO01025528">
    <property type="protein sequence ID" value="GFR03370.1"/>
    <property type="molecule type" value="Genomic_DNA"/>
</dbReference>
<gene>
    <name evidence="1" type="ORF">TNCT_281921</name>
</gene>
<dbReference type="AlphaFoldDB" id="A0A8X6LB89"/>
<organism evidence="1 2">
    <name type="scientific">Trichonephila clavata</name>
    <name type="common">Joro spider</name>
    <name type="synonym">Nephila clavata</name>
    <dbReference type="NCBI Taxonomy" id="2740835"/>
    <lineage>
        <taxon>Eukaryota</taxon>
        <taxon>Metazoa</taxon>
        <taxon>Ecdysozoa</taxon>
        <taxon>Arthropoda</taxon>
        <taxon>Chelicerata</taxon>
        <taxon>Arachnida</taxon>
        <taxon>Araneae</taxon>
        <taxon>Araneomorphae</taxon>
        <taxon>Entelegynae</taxon>
        <taxon>Araneoidea</taxon>
        <taxon>Nephilidae</taxon>
        <taxon>Trichonephila</taxon>
    </lineage>
</organism>
<sequence>MLGKIKLDELVDQSVLPHTIESISYVEKDSNGIGLGVEPMNDLVCDSEKLVLCGGMQTEAVLDVRDDMVLITVINDARE</sequence>
<evidence type="ECO:0000313" key="2">
    <source>
        <dbReference type="Proteomes" id="UP000887116"/>
    </source>
</evidence>
<name>A0A8X6LB89_TRICU</name>
<keyword evidence="2" id="KW-1185">Reference proteome</keyword>
<evidence type="ECO:0000313" key="1">
    <source>
        <dbReference type="EMBL" id="GFR03370.1"/>
    </source>
</evidence>
<reference evidence="1" key="1">
    <citation type="submission" date="2020-07" db="EMBL/GenBank/DDBJ databases">
        <title>Multicomponent nature underlies the extraordinary mechanical properties of spider dragline silk.</title>
        <authorList>
            <person name="Kono N."/>
            <person name="Nakamura H."/>
            <person name="Mori M."/>
            <person name="Yoshida Y."/>
            <person name="Ohtoshi R."/>
            <person name="Malay A.D."/>
            <person name="Moran D.A.P."/>
            <person name="Tomita M."/>
            <person name="Numata K."/>
            <person name="Arakawa K."/>
        </authorList>
    </citation>
    <scope>NUCLEOTIDE SEQUENCE</scope>
</reference>
<accession>A0A8X6LB89</accession>